<protein>
    <submittedName>
        <fullName evidence="3">Uncharacterized protein</fullName>
    </submittedName>
</protein>
<feature type="region of interest" description="Disordered" evidence="2">
    <location>
        <begin position="298"/>
        <end position="319"/>
    </location>
</feature>
<feature type="compositionally biased region" description="Polar residues" evidence="2">
    <location>
        <begin position="149"/>
        <end position="158"/>
    </location>
</feature>
<proteinExistence type="predicted"/>
<sequence>MRSQIPGSKVFTDSSGNWRANIQTRLNQIKLPNFQAETSNSYKPQTMLRQTANGLSYSTGKERPLVALNVPRGTYIEQEIDKLRQSKGSSKKSLSSGSQGRENILKYKVTVSIPQLPESEDKNSSDRLRVILSIADGRTTQRPNHEHLATTNTSLKTQQSKDSKTTETPVSRLSNNLQENTTIWVTNENHFNLAPEKSQKEKKFWLKPKYELYSTGKENELNNTATNYKKSVDSNFRANKNSPLKATGIDFLKDSPRDSEKNHTDQMVAVSVNSQRNSTPQGDVPVNTNLNTSKKPIIKQTKQKSQKQERVSGYSPNFSLKMPNLKPQLNGLNKKEKRIKIVNNAFPVIITIKNASNDKFTGRLGNKSKYKDEKDKIFSVPVSVIVDGVPLSDMLKSERLSEYHSENRSLPKMNEKSVEHWNSTIENLETVSDMFNENFTNPCSIVCNSDTCSIMPCLRVLQLMPQVYNSLFQNEPGKTDSPKSQRNSGQKVSNDGNSTLSTSTKNVQIVKKPKVSSASESGEFISESIALKSEARYKEMPDTKKHIKLVQAKEAGTNLNRLNTEDDISKSQARCIGSPALKKTVQLVKTPVACNATEPDELIPARKFLKTETRCKENFIPKRIMDNQTGIQPTGPNTTDTSLMHEPASIHLPLGNELLTSSRQNIYQPAQKQLKYEISSAKTSPFDTHTSSLNATLFPLQPPANNNFPMVELAIQNTLSDGSNLKQKVQKDMPFNNLQSQNEFNDGTKLSSGSYSLDLQPDDYIEDFDDDVIGPESSSIATDIASTFYPPVWFNSTDRNYNPLMANNLNDEESSQTLPVKNLLRYSPLDTIQNNGVCAQKASFLFQNNVPFSDRLPLNARLQNIQDKDPLFLGLKDFQGSYSPLPVRTNEQLPLKLDVSNTDKEDISRNASLLVKNKMFVTPIAPSPDQLKRQKVKVENDVSELILWMPENIPKINFVFKQKNQKSDSEPKSLRRTARSSEHYLDTLNLCHSKQKMRPRDQDDSLQEGALLNNVGKNQRNVVFLTNTQKPVEAKTFPDEGKELMDLTSSLSNEASNDDAQEVPHSHHSSLQHSTFLKNDTKSHKIHREKLHRHHRKLKKKDMNQTDEPQKKTLSQRSEHIMRSHGWKDVSSSSKNDALKTLPIDLKEDSSKLKTEDKNKTHRHHKKHRKKHLKNHLSILHIKSKNESVPDNKNENTVTNVRPNVISELTEKNVSKGRMLIQYLKHLKSPLSSGKKAQHAGERIETSTARQQTTLIHNEIATKNNLNELNRTMSTARFRENTTFLFDEDEIMNVNDNAFIENDIKSKLRSKTKNKNLLHLPVESSNIEIGMKDTSKKPIRSFLEDRFQKIDEDLLSNYLTPDSDKKSGDNERSDLENLKTSQFTHNLAEENNFFGRAGSSSANITDDRSEERGMPQISLDAGTNSTQASSTDKGNLESKSGTSQQLMGFMEGSPEGNTFQLNIKTNQTFNNLKEGSDANVIESSFKKKDTQGFASKSIKGGSTTRDKTREQGMESVNHNATHAPRSSTQLVTKVRSKNFSDNFPTESTGNGATNAVSKKQLEINSNINVKPTKNNIFSRLNFFKSLLDLKGNKKSVKNKNYASKTDQNGRKNMCVHIHSSSPLQLDNTKVYHAIKVPSAIITPYIAEALSSEQKKKMLAHSGHEEILRLTQSNSENAAGQADEKTIQTIEDKNSKETIDLGQKLKDRQVESDSEPWVHEKKERVVQNNLMGSGNFINAKIYPFLPVKVPDLYTMKHAKGNSENERVSIIPLEMDEQTLAQEKNFQPTEISKFTYKNYNTPFDAATDTYTYPELNIEKEDSSLKMSKGHFSDQLKNYNRQMAEKLSQLGLAESTTVQSILDKKEAQSATLSAAGVSALKQYITHLNEERNKGYIQQLIKSNKEPSLEKSLGDLWRPKSKKKFASAHRQLEEVLRKSEKEKDSWKDLKKVYLENLQSQLSGGTTFATINPSSFEKFSLMGAMDRILNAETESPHIRTTSPEWKSSSAQTSTTPTFLLNKVTTVPNLKTPDSRCNRFSNTDTSNFLLPEIKLPAQENFSTNNATSPSKESDESTVNPLSMLEMLLRETTAKKPLLQTGDRFTQLSEGTTQGSILFSQQSFVNISKLLADLQRTAGKPNTESERKTKLPLPPDFLTKQGTEGSKVKETISHLKTKGKTDATKTTLGTEGTAKGIVEPESSSPRILSAPDFKSSIEDRLYGMANVTSIFDKLRQLRMNGTHNDKSETLDQNSGMKQLDKTQDTQTKPENKEKHVENSASVETPYLSDENMLKKVKSLLKDFSDMKQTASSKCDENSTEFRHMEATELPLMKSDEMHDRLMRNKSFTTDSHRINEQGKATANAFETSIFEGTDSSCNKAFTITPRKQTRFTAATTEESGSILTTKKVDGFHDHTDGKHSNQKDCETSSMNTVPKIDSLKGKQIIQTDVTAGSIKSKEAWVETEKSVTVIVTTEGAPSTSARTDKVQHGTQITHEFKFSPSSKLFPSKIKAMTKNSNLTNEYQVVTILEEKKSNVKNQKVHNNSETTISVTDRNLQFRVTSNIFNSTSSTSNPENSTANLDHHTSPISGETKREKIIPTKTSYAEPTEGNSMAKKVLNKSEFGNLTRKTVSNRKISSVNPTSFRDTKNNVNNPSTVFRSVYKTTDEFGSSTMKAGSSKKLVTVTTRVRQTSPGTKIKLSTVEYNSGKINVTIDENEKRKNCDQCSTFTPHFKFITMMGRGDYTEMNTQHLTLDRDQRIKATESTLPSSKTQCVATEIKNTTAETDSCSENKTELKVLTTLARKLNGTEIPWKEKKIQRLVKHTENRPTGPSPLQQTSSTTVGDAASKITMSAIENEMHTSTINLVSASCDCKSATEMPQETQIQEVNIRQRNTSKETNERSKTLSESGFSSSRLMHNAKEKTKCSEGARTMERSQNEASTTLLEEQAAAFYNLKDKNKIEKLENDTDVYDDSTVM</sequence>
<feature type="region of interest" description="Disordered" evidence="2">
    <location>
        <begin position="472"/>
        <end position="514"/>
    </location>
</feature>
<dbReference type="Proteomes" id="UP001152759">
    <property type="component" value="Chromosome 6"/>
</dbReference>
<feature type="region of interest" description="Disordered" evidence="2">
    <location>
        <begin position="1052"/>
        <end position="1135"/>
    </location>
</feature>
<feature type="compositionally biased region" description="Basic and acidic residues" evidence="2">
    <location>
        <begin position="2573"/>
        <end position="2588"/>
    </location>
</feature>
<dbReference type="EMBL" id="OU963867">
    <property type="protein sequence ID" value="CAH0773295.1"/>
    <property type="molecule type" value="Genomic_DNA"/>
</dbReference>
<feature type="compositionally biased region" description="Basic residues" evidence="2">
    <location>
        <begin position="1084"/>
        <end position="1100"/>
    </location>
</feature>
<feature type="compositionally biased region" description="Basic and acidic residues" evidence="2">
    <location>
        <begin position="2401"/>
        <end position="2419"/>
    </location>
</feature>
<feature type="compositionally biased region" description="Low complexity" evidence="2">
    <location>
        <begin position="86"/>
        <end position="101"/>
    </location>
</feature>
<feature type="compositionally biased region" description="Basic and acidic residues" evidence="2">
    <location>
        <begin position="2910"/>
        <end position="2928"/>
    </location>
</feature>
<feature type="region of interest" description="Disordered" evidence="2">
    <location>
        <begin position="2558"/>
        <end position="2588"/>
    </location>
</feature>
<feature type="compositionally biased region" description="Basic and acidic residues" evidence="2">
    <location>
        <begin position="2251"/>
        <end position="2270"/>
    </location>
</feature>
<feature type="compositionally biased region" description="Polar residues" evidence="2">
    <location>
        <begin position="1069"/>
        <end position="1078"/>
    </location>
</feature>
<feature type="region of interest" description="Disordered" evidence="2">
    <location>
        <begin position="82"/>
        <end position="101"/>
    </location>
</feature>
<feature type="compositionally biased region" description="Basic and acidic residues" evidence="2">
    <location>
        <begin position="1362"/>
        <end position="1377"/>
    </location>
</feature>
<evidence type="ECO:0000256" key="1">
    <source>
        <dbReference type="SAM" id="Coils"/>
    </source>
</evidence>
<feature type="region of interest" description="Disordered" evidence="2">
    <location>
        <begin position="2053"/>
        <end position="2072"/>
    </location>
</feature>
<feature type="compositionally biased region" description="Polar residues" evidence="2">
    <location>
        <begin position="484"/>
        <end position="507"/>
    </location>
</feature>
<accession>A0A9P0CCT9</accession>
<organism evidence="3 4">
    <name type="scientific">Bemisia tabaci</name>
    <name type="common">Sweetpotato whitefly</name>
    <name type="synonym">Aleurodes tabaci</name>
    <dbReference type="NCBI Taxonomy" id="7038"/>
    <lineage>
        <taxon>Eukaryota</taxon>
        <taxon>Metazoa</taxon>
        <taxon>Ecdysozoa</taxon>
        <taxon>Arthropoda</taxon>
        <taxon>Hexapoda</taxon>
        <taxon>Insecta</taxon>
        <taxon>Pterygota</taxon>
        <taxon>Neoptera</taxon>
        <taxon>Paraneoptera</taxon>
        <taxon>Hemiptera</taxon>
        <taxon>Sternorrhyncha</taxon>
        <taxon>Aleyrodoidea</taxon>
        <taxon>Aleyrodidae</taxon>
        <taxon>Aleyrodinae</taxon>
        <taxon>Bemisia</taxon>
    </lineage>
</organism>
<feature type="region of interest" description="Disordered" evidence="2">
    <location>
        <begin position="2236"/>
        <end position="2278"/>
    </location>
</feature>
<feature type="compositionally biased region" description="Polar residues" evidence="2">
    <location>
        <begin position="166"/>
        <end position="175"/>
    </location>
</feature>
<feature type="compositionally biased region" description="Basic and acidic residues" evidence="2">
    <location>
        <begin position="1101"/>
        <end position="1128"/>
    </location>
</feature>
<evidence type="ECO:0000256" key="2">
    <source>
        <dbReference type="SAM" id="MobiDB-lite"/>
    </source>
</evidence>
<feature type="region of interest" description="Disordered" evidence="2">
    <location>
        <begin position="2401"/>
        <end position="2422"/>
    </location>
</feature>
<feature type="compositionally biased region" description="Basic and acidic residues" evidence="2">
    <location>
        <begin position="1150"/>
        <end position="1159"/>
    </location>
</feature>
<feature type="compositionally biased region" description="Basic residues" evidence="2">
    <location>
        <begin position="1160"/>
        <end position="1174"/>
    </location>
</feature>
<gene>
    <name evidence="3" type="ORF">BEMITA_LOCUS9801</name>
</gene>
<keyword evidence="4" id="KW-1185">Reference proteome</keyword>
<evidence type="ECO:0000313" key="3">
    <source>
        <dbReference type="EMBL" id="CAH0773295.1"/>
    </source>
</evidence>
<reference evidence="3" key="1">
    <citation type="submission" date="2021-12" db="EMBL/GenBank/DDBJ databases">
        <authorList>
            <person name="King R."/>
        </authorList>
    </citation>
    <scope>NUCLEOTIDE SEQUENCE</scope>
</reference>
<feature type="coiled-coil region" evidence="1">
    <location>
        <begin position="1918"/>
        <end position="1945"/>
    </location>
</feature>
<feature type="region of interest" description="Disordered" evidence="2">
    <location>
        <begin position="2881"/>
        <end position="2932"/>
    </location>
</feature>
<feature type="compositionally biased region" description="Polar residues" evidence="2">
    <location>
        <begin position="1421"/>
        <end position="1441"/>
    </location>
</feature>
<feature type="compositionally biased region" description="Basic and acidic residues" evidence="2">
    <location>
        <begin position="2886"/>
        <end position="2896"/>
    </location>
</feature>
<feature type="compositionally biased region" description="Polar residues" evidence="2">
    <location>
        <begin position="2897"/>
        <end position="2907"/>
    </location>
</feature>
<feature type="region of interest" description="Disordered" evidence="2">
    <location>
        <begin position="2816"/>
        <end position="2835"/>
    </location>
</feature>
<feature type="compositionally biased region" description="Low complexity" evidence="2">
    <location>
        <begin position="2558"/>
        <end position="2570"/>
    </location>
</feature>
<evidence type="ECO:0000313" key="4">
    <source>
        <dbReference type="Proteomes" id="UP001152759"/>
    </source>
</evidence>
<feature type="region of interest" description="Disordered" evidence="2">
    <location>
        <begin position="2131"/>
        <end position="2161"/>
    </location>
</feature>
<feature type="compositionally biased region" description="Polar residues" evidence="2">
    <location>
        <begin position="2819"/>
        <end position="2834"/>
    </location>
</feature>
<keyword evidence="1" id="KW-0175">Coiled coil</keyword>
<feature type="region of interest" description="Disordered" evidence="2">
    <location>
        <begin position="135"/>
        <end position="175"/>
    </location>
</feature>
<feature type="region of interest" description="Disordered" evidence="2">
    <location>
        <begin position="1358"/>
        <end position="1441"/>
    </location>
</feature>
<feature type="region of interest" description="Disordered" evidence="2">
    <location>
        <begin position="1150"/>
        <end position="1174"/>
    </location>
</feature>
<name>A0A9P0CCT9_BEMTA</name>